<evidence type="ECO:0000256" key="5">
    <source>
        <dbReference type="ARBA" id="ARBA00022691"/>
    </source>
</evidence>
<sequence>MVTVRRTFLISLEISQRCKYETTQMNANQHTGTLHIVATPIGNLSDISLRMREVLATADIIACEDTRHTRKLLSHLNISAKLTSCHRDNEQQKATQLVERLLSGSTVALVSDAGTPGLSDPGAVLVRAARAAGITVVPVPGPSALATALSVAGLDDSNFYFGGFLSAKKSERRKQLTALKSLPCPMIFYEAPHRIEAALQDCFDILGDRQAQVFRELTKLHEEHKAGMLSALIEQMSGKVLGELVLLVSGAEEKQHEERPENLDELILWHRDQEGSSLKDAAKQIADALDMPKSQVYQRALSLWQT</sequence>
<dbReference type="InterPro" id="IPR000878">
    <property type="entry name" value="4pyrrol_Mease"/>
</dbReference>
<evidence type="ECO:0000259" key="7">
    <source>
        <dbReference type="Pfam" id="PF00590"/>
    </source>
</evidence>
<protein>
    <recommendedName>
        <fullName evidence="6">Ribosomal RNA small subunit methyltransferase I</fullName>
        <ecNumber evidence="6">2.1.1.198</ecNumber>
    </recommendedName>
    <alternativeName>
        <fullName evidence="6">16S rRNA 2'-O-ribose C1402 methyltransferase</fullName>
    </alternativeName>
    <alternativeName>
        <fullName evidence="6">rRNA (cytidine-2'-O-)-methyltransferase RsmI</fullName>
    </alternativeName>
</protein>
<dbReference type="Proteomes" id="UP000316238">
    <property type="component" value="Unassembled WGS sequence"/>
</dbReference>
<dbReference type="NCBIfam" id="TIGR00096">
    <property type="entry name" value="16S rRNA (cytidine(1402)-2'-O)-methyltransferase"/>
    <property type="match status" value="1"/>
</dbReference>
<keyword evidence="3 6" id="KW-0489">Methyltransferase</keyword>
<comment type="catalytic activity">
    <reaction evidence="6">
        <text>cytidine(1402) in 16S rRNA + S-adenosyl-L-methionine = 2'-O-methylcytidine(1402) in 16S rRNA + S-adenosyl-L-homocysteine + H(+)</text>
        <dbReference type="Rhea" id="RHEA:42924"/>
        <dbReference type="Rhea" id="RHEA-COMP:10285"/>
        <dbReference type="Rhea" id="RHEA-COMP:10286"/>
        <dbReference type="ChEBI" id="CHEBI:15378"/>
        <dbReference type="ChEBI" id="CHEBI:57856"/>
        <dbReference type="ChEBI" id="CHEBI:59789"/>
        <dbReference type="ChEBI" id="CHEBI:74495"/>
        <dbReference type="ChEBI" id="CHEBI:82748"/>
        <dbReference type="EC" id="2.1.1.198"/>
    </reaction>
</comment>
<dbReference type="InterPro" id="IPR035996">
    <property type="entry name" value="4pyrrol_Methylase_sf"/>
</dbReference>
<dbReference type="PANTHER" id="PTHR46111">
    <property type="entry name" value="RIBOSOMAL RNA SMALL SUBUNIT METHYLTRANSFERASE I"/>
    <property type="match status" value="1"/>
</dbReference>
<dbReference type="FunFam" id="3.30.950.10:FF:000002">
    <property type="entry name" value="Ribosomal RNA small subunit methyltransferase I"/>
    <property type="match status" value="1"/>
</dbReference>
<dbReference type="EC" id="2.1.1.198" evidence="6"/>
<dbReference type="HAMAP" id="MF_01877">
    <property type="entry name" value="16SrRNA_methyltr_I"/>
    <property type="match status" value="1"/>
</dbReference>
<dbReference type="GO" id="GO:0070677">
    <property type="term" value="F:rRNA (cytosine-2'-O-)-methyltransferase activity"/>
    <property type="evidence" value="ECO:0007669"/>
    <property type="project" value="UniProtKB-UniRule"/>
</dbReference>
<organism evidence="8 9">
    <name type="scientific">Candidatus Electronema aureum</name>
    <dbReference type="NCBI Taxonomy" id="2005002"/>
    <lineage>
        <taxon>Bacteria</taxon>
        <taxon>Pseudomonadati</taxon>
        <taxon>Thermodesulfobacteriota</taxon>
        <taxon>Desulfobulbia</taxon>
        <taxon>Desulfobulbales</taxon>
        <taxon>Desulfobulbaceae</taxon>
        <taxon>Candidatus Electronema</taxon>
    </lineage>
</organism>
<feature type="domain" description="Tetrapyrrole methylase" evidence="7">
    <location>
        <begin position="33"/>
        <end position="231"/>
    </location>
</feature>
<evidence type="ECO:0000313" key="9">
    <source>
        <dbReference type="Proteomes" id="UP000316238"/>
    </source>
</evidence>
<dbReference type="Gene3D" id="3.30.950.10">
    <property type="entry name" value="Methyltransferase, Cobalt-precorrin-4 Transmethylase, Domain 2"/>
    <property type="match status" value="1"/>
</dbReference>
<dbReference type="EMBL" id="NQJD01000026">
    <property type="protein sequence ID" value="TAA74447.1"/>
    <property type="molecule type" value="Genomic_DNA"/>
</dbReference>
<evidence type="ECO:0000256" key="3">
    <source>
        <dbReference type="ARBA" id="ARBA00022603"/>
    </source>
</evidence>
<dbReference type="PIRSF" id="PIRSF005917">
    <property type="entry name" value="MTase_YraL"/>
    <property type="match status" value="1"/>
</dbReference>
<comment type="function">
    <text evidence="6">Catalyzes the 2'-O-methylation of the ribose of cytidine 1402 (C1402) in 16S rRNA.</text>
</comment>
<comment type="similarity">
    <text evidence="6">Belongs to the methyltransferase superfamily. RsmI family.</text>
</comment>
<dbReference type="PROSITE" id="PS01296">
    <property type="entry name" value="RSMI"/>
    <property type="match status" value="1"/>
</dbReference>
<dbReference type="GO" id="GO:0005737">
    <property type="term" value="C:cytoplasm"/>
    <property type="evidence" value="ECO:0007669"/>
    <property type="project" value="UniProtKB-SubCell"/>
</dbReference>
<evidence type="ECO:0000256" key="1">
    <source>
        <dbReference type="ARBA" id="ARBA00022490"/>
    </source>
</evidence>
<dbReference type="InterPro" id="IPR014777">
    <property type="entry name" value="4pyrrole_Mease_sub1"/>
</dbReference>
<evidence type="ECO:0000313" key="8">
    <source>
        <dbReference type="EMBL" id="TAA74447.1"/>
    </source>
</evidence>
<keyword evidence="4 6" id="KW-0808">Transferase</keyword>
<dbReference type="Pfam" id="PF00590">
    <property type="entry name" value="TP_methylase"/>
    <property type="match status" value="1"/>
</dbReference>
<comment type="caution">
    <text evidence="8">The sequence shown here is derived from an EMBL/GenBank/DDBJ whole genome shotgun (WGS) entry which is preliminary data.</text>
</comment>
<dbReference type="InterPro" id="IPR018063">
    <property type="entry name" value="SAM_MeTrfase_RsmI_CS"/>
</dbReference>
<dbReference type="FunFam" id="3.40.1010.10:FF:000007">
    <property type="entry name" value="Ribosomal RNA small subunit methyltransferase I"/>
    <property type="match status" value="1"/>
</dbReference>
<dbReference type="CDD" id="cd11648">
    <property type="entry name" value="RsmI"/>
    <property type="match status" value="1"/>
</dbReference>
<accession>A0A521G0A6</accession>
<reference evidence="8" key="1">
    <citation type="submission" date="2017-07" db="EMBL/GenBank/DDBJ databases">
        <title>The cable genome - Insights into the physiology and evolution of filamentous bacteria capable of sulfide oxidation via long distance electron transfer.</title>
        <authorList>
            <person name="Thorup C."/>
            <person name="Bjerg J.T."/>
            <person name="Schreiber L."/>
            <person name="Nielsen L.P."/>
            <person name="Kjeldsen K.U."/>
            <person name="Boesen T."/>
            <person name="Boggild A."/>
            <person name="Meysman F."/>
            <person name="Geelhoed J."/>
            <person name="Schramm A."/>
        </authorList>
    </citation>
    <scope>NUCLEOTIDE SEQUENCE [LARGE SCALE GENOMIC DNA]</scope>
    <source>
        <strain evidence="8">GS</strain>
    </source>
</reference>
<keyword evidence="2 6" id="KW-0698">rRNA processing</keyword>
<dbReference type="InterPro" id="IPR014776">
    <property type="entry name" value="4pyrrole_Mease_sub2"/>
</dbReference>
<gene>
    <name evidence="6" type="primary">rsmI</name>
    <name evidence="8" type="ORF">CDV28_1267</name>
</gene>
<evidence type="ECO:0000256" key="6">
    <source>
        <dbReference type="HAMAP-Rule" id="MF_01877"/>
    </source>
</evidence>
<dbReference type="Gene3D" id="3.40.1010.10">
    <property type="entry name" value="Cobalt-precorrin-4 Transmethylase, Domain 1"/>
    <property type="match status" value="1"/>
</dbReference>
<evidence type="ECO:0000256" key="2">
    <source>
        <dbReference type="ARBA" id="ARBA00022552"/>
    </source>
</evidence>
<dbReference type="InterPro" id="IPR008189">
    <property type="entry name" value="rRNA_ssu_MeTfrase_I"/>
</dbReference>
<name>A0A521G0A6_9BACT</name>
<comment type="subcellular location">
    <subcellularLocation>
        <location evidence="6">Cytoplasm</location>
    </subcellularLocation>
</comment>
<dbReference type="PANTHER" id="PTHR46111:SF1">
    <property type="entry name" value="RIBOSOMAL RNA SMALL SUBUNIT METHYLTRANSFERASE I"/>
    <property type="match status" value="1"/>
</dbReference>
<keyword evidence="9" id="KW-1185">Reference proteome</keyword>
<dbReference type="AlphaFoldDB" id="A0A521G0A6"/>
<proteinExistence type="inferred from homology"/>
<keyword evidence="5 6" id="KW-0949">S-adenosyl-L-methionine</keyword>
<evidence type="ECO:0000256" key="4">
    <source>
        <dbReference type="ARBA" id="ARBA00022679"/>
    </source>
</evidence>
<keyword evidence="1 6" id="KW-0963">Cytoplasm</keyword>
<dbReference type="SUPFAM" id="SSF53790">
    <property type="entry name" value="Tetrapyrrole methylase"/>
    <property type="match status" value="1"/>
</dbReference>